<feature type="domain" description="Telomere length regulation protein conserved" evidence="3">
    <location>
        <begin position="613"/>
        <end position="724"/>
    </location>
</feature>
<proteinExistence type="inferred from homology"/>
<reference evidence="4 5" key="1">
    <citation type="submission" date="2019-09" db="EMBL/GenBank/DDBJ databases">
        <title>The hologenome of the rock-dwelling lichen Lasallia pustulata.</title>
        <authorList>
            <person name="Greshake Tzovaras B."/>
            <person name="Segers F."/>
            <person name="Bicker A."/>
            <person name="Dal Grande F."/>
            <person name="Otte J."/>
            <person name="Hankeln T."/>
            <person name="Schmitt I."/>
            <person name="Ebersberger I."/>
        </authorList>
    </citation>
    <scope>NUCLEOTIDE SEQUENCE [LARGE SCALE GENOMIC DNA]</scope>
    <source>
        <strain evidence="4">A1-1</strain>
    </source>
</reference>
<evidence type="ECO:0000259" key="3">
    <source>
        <dbReference type="Pfam" id="PF10193"/>
    </source>
</evidence>
<dbReference type="GO" id="GO:0005829">
    <property type="term" value="C:cytosol"/>
    <property type="evidence" value="ECO:0007669"/>
    <property type="project" value="TreeGrafter"/>
</dbReference>
<dbReference type="PANTHER" id="PTHR15830:SF10">
    <property type="entry name" value="TELOMERE LENGTH REGULATION PROTEIN TEL2 HOMOLOG"/>
    <property type="match status" value="1"/>
</dbReference>
<evidence type="ECO:0000256" key="2">
    <source>
        <dbReference type="SAM" id="MobiDB-lite"/>
    </source>
</evidence>
<dbReference type="AlphaFoldDB" id="A0A5M8Q1S7"/>
<dbReference type="FunFam" id="1.25.40.720:FF:000004">
    <property type="entry name" value="WGS project CABT00000000 data, contig 2.6"/>
    <property type="match status" value="1"/>
</dbReference>
<evidence type="ECO:0000313" key="5">
    <source>
        <dbReference type="Proteomes" id="UP000324767"/>
    </source>
</evidence>
<sequence>MEELLTPLKTTATSNLAGSGTHLVEAKLLEETHSDLNRRLDSSEAVLDFLSSKPGLEALLRVLDWLDPKTAAHGHFNIKLPGPKAAQIINVLVNVIVPDYWATLSGQQTSIHLKTKRLLLRCLSSVAGIGAITTRLRSLVTSYRDGGDSKKFGGVDDSEALRDVRDVLESILEKDTFITSIWTDISLSTTTVSARSLLWKELISILATGRLLSIAAEANEIFNTGSSKIREGSWVGDGNKYSSWLGRNVGAMAIHFKEEDVEAWKEAARLLGKGLTLGYVDQVIEALYASLIVGVASATAKLRALIDRLHVHEQRTVLYSMIRIVSKRCLSADEPVNFSDTQASNNSTIGGLTGLLAALTQDSPALKDALVEWLTGISGGGIPHSNDTHRAVIAAIAPDHERTEAILQKSLQLFGDKLYIKHTPVLHQEVNVQILLMVAGYIHRSDPMYLTGIARSSIYLNAISNRLAASSQRARLLGMIVGATVSEVVDPPDKRLAFSSEEMNNTEGQWYRSLFKVQDHIGSVDDIKPHFFTTAPQHTNRKRTKPVDDKGGKQLSPISNNPTTTSKIISIEEVYDEVDSEDEDLPMYEKPDSESDDEDEDPTLVQRNKPTAPVYIRELISGLRDTENYDRHKLALATASSLIRRKANFGTEVSDHIEELATLLVGLGDKYEMEDFQQLRLQGMIAVLVAVPLRMGQWFSKTFFNGDYSMSQRASILTTLGMGARELAGFRKEDAALTGADAVPENPFPSKTLPGRLHKIYALEAAPVDALAKNLERTMIQPLAIEAADKVAGPNALKVRTFSSRMEVEKKRKKPIPNELAKIVAEGFFFPLTGRWRIQLQAYGNKSVQFSPFLLTSFLKTLALILHASGASTLSLPQMTSEFWDLLLSLRSNGDDSTVLEALLFAFLTVLDINEDKRRLAEDHAKELLETQQWAEQVFEMVEGGSEEGDRVRMLAASVLVRTREVVEKYQRLLMGDMLDYM</sequence>
<evidence type="ECO:0000313" key="4">
    <source>
        <dbReference type="EMBL" id="KAA6415347.1"/>
    </source>
</evidence>
<dbReference type="InterPro" id="IPR051970">
    <property type="entry name" value="TEL2_Regulation"/>
</dbReference>
<dbReference type="InterPro" id="IPR038528">
    <property type="entry name" value="TEL2_C_sf"/>
</dbReference>
<dbReference type="Pfam" id="PF10193">
    <property type="entry name" value="Telomere_reg-2"/>
    <property type="match status" value="1"/>
</dbReference>
<dbReference type="GO" id="GO:0051879">
    <property type="term" value="F:Hsp90 protein binding"/>
    <property type="evidence" value="ECO:0007669"/>
    <property type="project" value="TreeGrafter"/>
</dbReference>
<name>A0A5M8Q1S7_9LECA</name>
<dbReference type="Gene3D" id="1.25.40.720">
    <property type="entry name" value="Telomere length regulation protein 2, C-terminal domain"/>
    <property type="match status" value="2"/>
</dbReference>
<dbReference type="EMBL" id="VXIT01000001">
    <property type="protein sequence ID" value="KAA6415347.1"/>
    <property type="molecule type" value="Genomic_DNA"/>
</dbReference>
<dbReference type="GO" id="GO:0042162">
    <property type="term" value="F:telomeric DNA binding"/>
    <property type="evidence" value="ECO:0007669"/>
    <property type="project" value="TreeGrafter"/>
</dbReference>
<feature type="region of interest" description="Disordered" evidence="2">
    <location>
        <begin position="536"/>
        <end position="605"/>
    </location>
</feature>
<dbReference type="FunFam" id="1.25.40.720:FF:000007">
    <property type="entry name" value="WGS project CABT00000000 data, contig 2.6"/>
    <property type="match status" value="1"/>
</dbReference>
<dbReference type="GO" id="GO:0051083">
    <property type="term" value="P:'de novo' cotranslational protein folding"/>
    <property type="evidence" value="ECO:0007669"/>
    <property type="project" value="TreeGrafter"/>
</dbReference>
<accession>A0A5M8Q1S7</accession>
<protein>
    <recommendedName>
        <fullName evidence="3">Telomere length regulation protein conserved domain-containing protein</fullName>
    </recommendedName>
</protein>
<feature type="compositionally biased region" description="Acidic residues" evidence="2">
    <location>
        <begin position="573"/>
        <end position="586"/>
    </location>
</feature>
<comment type="similarity">
    <text evidence="1">Belongs to the TEL2 family.</text>
</comment>
<dbReference type="OrthoDB" id="10258062at2759"/>
<feature type="compositionally biased region" description="Polar residues" evidence="2">
    <location>
        <begin position="556"/>
        <end position="568"/>
    </location>
</feature>
<comment type="caution">
    <text evidence="4">The sequence shown here is derived from an EMBL/GenBank/DDBJ whole genome shotgun (WGS) entry which is preliminary data.</text>
</comment>
<dbReference type="Proteomes" id="UP000324767">
    <property type="component" value="Unassembled WGS sequence"/>
</dbReference>
<gene>
    <name evidence="4" type="ORF">FRX48_00062</name>
</gene>
<dbReference type="InterPro" id="IPR019337">
    <property type="entry name" value="Telomere_length_regulation_dom"/>
</dbReference>
<dbReference type="PANTHER" id="PTHR15830">
    <property type="entry name" value="TELOMERE LENGTH REGULATION PROTEIN TEL2 FAMILY MEMBER"/>
    <property type="match status" value="1"/>
</dbReference>
<evidence type="ECO:0000256" key="1">
    <source>
        <dbReference type="ARBA" id="ARBA00006133"/>
    </source>
</evidence>
<organism evidence="4 5">
    <name type="scientific">Lasallia pustulata</name>
    <dbReference type="NCBI Taxonomy" id="136370"/>
    <lineage>
        <taxon>Eukaryota</taxon>
        <taxon>Fungi</taxon>
        <taxon>Dikarya</taxon>
        <taxon>Ascomycota</taxon>
        <taxon>Pezizomycotina</taxon>
        <taxon>Lecanoromycetes</taxon>
        <taxon>OSLEUM clade</taxon>
        <taxon>Umbilicariomycetidae</taxon>
        <taxon>Umbilicariales</taxon>
        <taxon>Umbilicariaceae</taxon>
        <taxon>Lasallia</taxon>
    </lineage>
</organism>